<keyword evidence="4" id="KW-0808">Transferase</keyword>
<dbReference type="PROSITE" id="PS00595">
    <property type="entry name" value="AA_TRANSFER_CLASS_5"/>
    <property type="match status" value="1"/>
</dbReference>
<dbReference type="CDD" id="cd06453">
    <property type="entry name" value="SufS_like"/>
    <property type="match status" value="1"/>
</dbReference>
<evidence type="ECO:0000256" key="2">
    <source>
        <dbReference type="ARBA" id="ARBA00010447"/>
    </source>
</evidence>
<accession>A0A432VXD3</accession>
<dbReference type="InterPro" id="IPR015421">
    <property type="entry name" value="PyrdxlP-dep_Trfase_major"/>
</dbReference>
<reference evidence="9 10" key="1">
    <citation type="journal article" date="2011" name="Front. Microbiol.">
        <title>Genomic signatures of strain selection and enhancement in Bacillus atrophaeus var. globigii, a historical biowarfare simulant.</title>
        <authorList>
            <person name="Gibbons H.S."/>
            <person name="Broomall S.M."/>
            <person name="McNew L.A."/>
            <person name="Daligault H."/>
            <person name="Chapman C."/>
            <person name="Bruce D."/>
            <person name="Karavis M."/>
            <person name="Krepps M."/>
            <person name="McGregor P.A."/>
            <person name="Hong C."/>
            <person name="Park K.H."/>
            <person name="Akmal A."/>
            <person name="Feldman A."/>
            <person name="Lin J.S."/>
            <person name="Chang W.E."/>
            <person name="Higgs B.W."/>
            <person name="Demirev P."/>
            <person name="Lindquist J."/>
            <person name="Liem A."/>
            <person name="Fochler E."/>
            <person name="Read T.D."/>
            <person name="Tapia R."/>
            <person name="Johnson S."/>
            <person name="Bishop-Lilly K.A."/>
            <person name="Detter C."/>
            <person name="Han C."/>
            <person name="Sozhamannan S."/>
            <person name="Rosenzweig C.N."/>
            <person name="Skowronski E.W."/>
        </authorList>
    </citation>
    <scope>NUCLEOTIDE SEQUENCE [LARGE SCALE GENOMIC DNA]</scope>
    <source>
        <strain evidence="9 10">AK5</strain>
    </source>
</reference>
<dbReference type="PANTHER" id="PTHR43586:SF8">
    <property type="entry name" value="CYSTEINE DESULFURASE 1, CHLOROPLASTIC"/>
    <property type="match status" value="1"/>
</dbReference>
<sequence>MNLRSDFPLFQAQPDLVYLDSASSCQVPEVVVTAMADYLRYHHANVHRGNYQLSQAATAMYEAARERVAVFFNSSAAQVVFTKGTTDSLNLLAAGLAERVQAGDNVVVSLAEHHANFLPWQQLCAAKGAELRVIPLATDGTFANLPIDQRTRVVAVTHASNVLGVVNELTDITAAAQAVGAYVVVDAAQTAAHLTLEPTALGIDALAFSGHKVYGPTGIGALWLSPRAVAELPLYQVGGGIVRTVSATHSDYVQGVQRFEPGTPNLVGIAGLVAALDFLAAARAQGSHAYLRDLTQQLLSMLKDFPQLRLLPHGDGTIPVVSVTSDDPDVHRNDLAMLLDQQQIAARSGHHCAQPLVQHYTTQGCLRFSLGVYNQATDIQRLQQGLSKAFALLG</sequence>
<evidence type="ECO:0000313" key="10">
    <source>
        <dbReference type="Proteomes" id="UP000288212"/>
    </source>
</evidence>
<evidence type="ECO:0000259" key="8">
    <source>
        <dbReference type="Pfam" id="PF00266"/>
    </source>
</evidence>
<dbReference type="InterPro" id="IPR015424">
    <property type="entry name" value="PyrdxlP-dep_Trfase"/>
</dbReference>
<comment type="caution">
    <text evidence="9">The sequence shown here is derived from an EMBL/GenBank/DDBJ whole genome shotgun (WGS) entry which is preliminary data.</text>
</comment>
<proteinExistence type="inferred from homology"/>
<gene>
    <name evidence="9" type="ORF">CWE06_00170</name>
</gene>
<evidence type="ECO:0000256" key="4">
    <source>
        <dbReference type="ARBA" id="ARBA00022679"/>
    </source>
</evidence>
<dbReference type="RefSeq" id="WP_126790306.1">
    <property type="nucleotide sequence ID" value="NZ_PIPI01000001.1"/>
</dbReference>
<evidence type="ECO:0000256" key="1">
    <source>
        <dbReference type="ARBA" id="ARBA00001933"/>
    </source>
</evidence>
<evidence type="ECO:0000256" key="6">
    <source>
        <dbReference type="ARBA" id="ARBA00050776"/>
    </source>
</evidence>
<dbReference type="GO" id="GO:0030170">
    <property type="term" value="F:pyridoxal phosphate binding"/>
    <property type="evidence" value="ECO:0007669"/>
    <property type="project" value="InterPro"/>
</dbReference>
<keyword evidence="5" id="KW-0663">Pyridoxal phosphate</keyword>
<evidence type="ECO:0000256" key="7">
    <source>
        <dbReference type="RuleBase" id="RU004504"/>
    </source>
</evidence>
<comment type="cofactor">
    <cofactor evidence="1 7">
        <name>pyridoxal 5'-phosphate</name>
        <dbReference type="ChEBI" id="CHEBI:597326"/>
    </cofactor>
</comment>
<evidence type="ECO:0000256" key="5">
    <source>
        <dbReference type="ARBA" id="ARBA00022898"/>
    </source>
</evidence>
<dbReference type="InterPro" id="IPR000192">
    <property type="entry name" value="Aminotrans_V_dom"/>
</dbReference>
<feature type="domain" description="Aminotransferase class V" evidence="8">
    <location>
        <begin position="17"/>
        <end position="382"/>
    </location>
</feature>
<dbReference type="InterPro" id="IPR010970">
    <property type="entry name" value="Cys_dSase_SufS"/>
</dbReference>
<keyword evidence="10" id="KW-1185">Reference proteome</keyword>
<dbReference type="InterPro" id="IPR020578">
    <property type="entry name" value="Aminotrans_V_PyrdxlP_BS"/>
</dbReference>
<dbReference type="GO" id="GO:0031071">
    <property type="term" value="F:cysteine desulfurase activity"/>
    <property type="evidence" value="ECO:0007669"/>
    <property type="project" value="UniProtKB-EC"/>
</dbReference>
<dbReference type="Gene3D" id="3.40.640.10">
    <property type="entry name" value="Type I PLP-dependent aspartate aminotransferase-like (Major domain)"/>
    <property type="match status" value="1"/>
</dbReference>
<dbReference type="OrthoDB" id="9808002at2"/>
<dbReference type="EC" id="2.8.1.7" evidence="3"/>
<protein>
    <recommendedName>
        <fullName evidence="3">cysteine desulfurase</fullName>
        <ecNumber evidence="3">2.8.1.7</ecNumber>
    </recommendedName>
</protein>
<dbReference type="GO" id="GO:0006534">
    <property type="term" value="P:cysteine metabolic process"/>
    <property type="evidence" value="ECO:0007669"/>
    <property type="project" value="InterPro"/>
</dbReference>
<dbReference type="EMBL" id="PIPI01000001">
    <property type="protein sequence ID" value="RUO21329.1"/>
    <property type="molecule type" value="Genomic_DNA"/>
</dbReference>
<dbReference type="SUPFAM" id="SSF53383">
    <property type="entry name" value="PLP-dependent transferases"/>
    <property type="match status" value="1"/>
</dbReference>
<dbReference type="Proteomes" id="UP000288212">
    <property type="component" value="Unassembled WGS sequence"/>
</dbReference>
<dbReference type="Pfam" id="PF00266">
    <property type="entry name" value="Aminotran_5"/>
    <property type="match status" value="1"/>
</dbReference>
<organism evidence="9 10">
    <name type="scientific">Aliidiomarina haloalkalitolerans</name>
    <dbReference type="NCBI Taxonomy" id="859059"/>
    <lineage>
        <taxon>Bacteria</taxon>
        <taxon>Pseudomonadati</taxon>
        <taxon>Pseudomonadota</taxon>
        <taxon>Gammaproteobacteria</taxon>
        <taxon>Alteromonadales</taxon>
        <taxon>Idiomarinaceae</taxon>
        <taxon>Aliidiomarina</taxon>
    </lineage>
</organism>
<name>A0A432VXD3_9GAMM</name>
<comment type="similarity">
    <text evidence="2">Belongs to the class-V pyridoxal-phosphate-dependent aminotransferase family. Csd subfamily.</text>
</comment>
<dbReference type="InterPro" id="IPR015422">
    <property type="entry name" value="PyrdxlP-dep_Trfase_small"/>
</dbReference>
<dbReference type="PANTHER" id="PTHR43586">
    <property type="entry name" value="CYSTEINE DESULFURASE"/>
    <property type="match status" value="1"/>
</dbReference>
<evidence type="ECO:0000313" key="9">
    <source>
        <dbReference type="EMBL" id="RUO21329.1"/>
    </source>
</evidence>
<comment type="catalytic activity">
    <reaction evidence="6">
        <text>(sulfur carrier)-H + L-cysteine = (sulfur carrier)-SH + L-alanine</text>
        <dbReference type="Rhea" id="RHEA:43892"/>
        <dbReference type="Rhea" id="RHEA-COMP:14737"/>
        <dbReference type="Rhea" id="RHEA-COMP:14739"/>
        <dbReference type="ChEBI" id="CHEBI:29917"/>
        <dbReference type="ChEBI" id="CHEBI:35235"/>
        <dbReference type="ChEBI" id="CHEBI:57972"/>
        <dbReference type="ChEBI" id="CHEBI:64428"/>
        <dbReference type="EC" id="2.8.1.7"/>
    </reaction>
</comment>
<dbReference type="Gene3D" id="3.90.1150.10">
    <property type="entry name" value="Aspartate Aminotransferase, domain 1"/>
    <property type="match status" value="1"/>
</dbReference>
<evidence type="ECO:0000256" key="3">
    <source>
        <dbReference type="ARBA" id="ARBA00012239"/>
    </source>
</evidence>
<dbReference type="AlphaFoldDB" id="A0A432VXD3"/>